<dbReference type="PRINTS" id="PR01849">
    <property type="entry name" value="UBIQUITINACT"/>
</dbReference>
<keyword evidence="5" id="KW-0833">Ubl conjugation pathway</keyword>
<keyword evidence="4" id="KW-0547">Nucleotide-binding</keyword>
<dbReference type="Proteomes" id="UP001363151">
    <property type="component" value="Unassembled WGS sequence"/>
</dbReference>
<feature type="domain" description="Ubiquitin-activating enzyme SCCH" evidence="10">
    <location>
        <begin position="426"/>
        <end position="454"/>
    </location>
</feature>
<feature type="domain" description="THIF-type NAD/FAD binding fold" evidence="9">
    <location>
        <begin position="18"/>
        <end position="66"/>
    </location>
</feature>
<dbReference type="Gene3D" id="1.10.10.2660">
    <property type="entry name" value="Ubiquitin-activating enzyme E1, SCCH domain"/>
    <property type="match status" value="1"/>
</dbReference>
<keyword evidence="6" id="KW-0067">ATP-binding</keyword>
<feature type="compositionally biased region" description="Low complexity" evidence="8">
    <location>
        <begin position="147"/>
        <end position="156"/>
    </location>
</feature>
<dbReference type="Gene3D" id="3.40.50.720">
    <property type="entry name" value="NAD(P)-binding Rossmann-like Domain"/>
    <property type="match status" value="3"/>
</dbReference>
<dbReference type="InterPro" id="IPR035985">
    <property type="entry name" value="Ubiquitin-activating_enz"/>
</dbReference>
<gene>
    <name evidence="11" type="primary">UBA1</name>
    <name evidence="11" type="ORF">SO694_00101071</name>
</gene>
<evidence type="ECO:0000256" key="4">
    <source>
        <dbReference type="ARBA" id="ARBA00022741"/>
    </source>
</evidence>
<dbReference type="PROSITE" id="PS00865">
    <property type="entry name" value="UBIQUITIN_ACTIVAT_2"/>
    <property type="match status" value="1"/>
</dbReference>
<dbReference type="InterPro" id="IPR000594">
    <property type="entry name" value="ThiF_NAD_FAD-bd"/>
</dbReference>
<dbReference type="InterPro" id="IPR045886">
    <property type="entry name" value="ThiF/MoeB/HesA"/>
</dbReference>
<feature type="compositionally biased region" description="Basic residues" evidence="8">
    <location>
        <begin position="134"/>
        <end position="143"/>
    </location>
</feature>
<name>A0ABR1FMY9_AURAN</name>
<sequence>MSSMEVDENTTKIDEGLYSRQLYVLGREGQAKMSASSVLVCGLNGVGCEVAKNVILAGVKAVTLFDPTPATWYDVGGSPYVAPSARRDAAAPGSGAKRRGAQPLRRRVRHGRRRRGARAGDLHSGDAGEWAARRGLRRRPLRRRASDASSSPPGGACRQAGACFVAAECRGVCCALFCDFGDAWAVTDVDGKRRAACLVASVTQSQPALVTVTDEQRHGMNEGDVVQIASCVGAEDGSTSTPSRACPRRRRRAAATRRFARVVFGDDVLGKLKDAKLFLVGAGAIGCEMLKNWALLGVGAGADGSSSLASDIGEAKSTTAAAAARALRPEINVTPLELRVGPDSRASSDDAFLASLTGVCTALDNVDARLYVDSKCLFYHLPMFESGTLGTKGNTQVVVPGLTSTTVASRDPPEKSIPVCTLKNFPNKIEHTLQWARDWFEGAFKQGADDVNMFWSGAKRAPATCAFDANDALHLDYVKALARSGRRTHGINSTLATYDAAFYKAALDRVIVPDFSPRDGVKISANEAEEKKAKEEVAGGGASAPTAPR</sequence>
<reference evidence="11 12" key="1">
    <citation type="submission" date="2024-03" db="EMBL/GenBank/DDBJ databases">
        <title>Aureococcus anophagefferens CCMP1851 and Kratosvirus quantuckense: Draft genome of a second virus-susceptible host strain in the model system.</title>
        <authorList>
            <person name="Chase E."/>
            <person name="Truchon A.R."/>
            <person name="Schepens W."/>
            <person name="Wilhelm S.W."/>
        </authorList>
    </citation>
    <scope>NUCLEOTIDE SEQUENCE [LARGE SCALE GENOMIC DNA]</scope>
    <source>
        <strain evidence="11 12">CCMP1851</strain>
    </source>
</reference>
<keyword evidence="12" id="KW-1185">Reference proteome</keyword>
<comment type="caution">
    <text evidence="11">The sequence shown here is derived from an EMBL/GenBank/DDBJ whole genome shotgun (WGS) entry which is preliminary data.</text>
</comment>
<dbReference type="InterPro" id="IPR000011">
    <property type="entry name" value="UBQ/SUMO-activ_enz_E1-like"/>
</dbReference>
<feature type="domain" description="THIF-type NAD/FAD binding fold" evidence="9">
    <location>
        <begin position="310"/>
        <end position="461"/>
    </location>
</feature>
<dbReference type="InterPro" id="IPR042302">
    <property type="entry name" value="E1_FCCH_sf"/>
</dbReference>
<dbReference type="Pfam" id="PF10585">
    <property type="entry name" value="UBA_E1_SCCH"/>
    <property type="match status" value="1"/>
</dbReference>
<proteinExistence type="inferred from homology"/>
<dbReference type="PANTHER" id="PTHR10953">
    <property type="entry name" value="UBIQUITIN-ACTIVATING ENZYME E1"/>
    <property type="match status" value="1"/>
</dbReference>
<comment type="pathway">
    <text evidence="1">Protein modification; protein ubiquitination.</text>
</comment>
<feature type="region of interest" description="Disordered" evidence="8">
    <location>
        <begin position="526"/>
        <end position="549"/>
    </location>
</feature>
<dbReference type="InterPro" id="IPR033127">
    <property type="entry name" value="UBQ-activ_enz_E1_Cys_AS"/>
</dbReference>
<organism evidence="11 12">
    <name type="scientific">Aureococcus anophagefferens</name>
    <name type="common">Harmful bloom alga</name>
    <dbReference type="NCBI Taxonomy" id="44056"/>
    <lineage>
        <taxon>Eukaryota</taxon>
        <taxon>Sar</taxon>
        <taxon>Stramenopiles</taxon>
        <taxon>Ochrophyta</taxon>
        <taxon>Pelagophyceae</taxon>
        <taxon>Pelagomonadales</taxon>
        <taxon>Pelagomonadaceae</taxon>
        <taxon>Aureococcus</taxon>
    </lineage>
</organism>
<evidence type="ECO:0000256" key="6">
    <source>
        <dbReference type="ARBA" id="ARBA00022840"/>
    </source>
</evidence>
<dbReference type="PANTHER" id="PTHR10953:SF4">
    <property type="entry name" value="UBIQUITIN-ACTIVATING ENZYME E1 C-TERMINAL DOMAIN-CONTAINING PROTEIN"/>
    <property type="match status" value="1"/>
</dbReference>
<dbReference type="Gene3D" id="2.40.30.180">
    <property type="entry name" value="Ubiquitin-activating enzyme E1, FCCH domain"/>
    <property type="match status" value="1"/>
</dbReference>
<evidence type="ECO:0000313" key="11">
    <source>
        <dbReference type="EMBL" id="KAK7233754.1"/>
    </source>
</evidence>
<evidence type="ECO:0000313" key="12">
    <source>
        <dbReference type="Proteomes" id="UP001363151"/>
    </source>
</evidence>
<evidence type="ECO:0000256" key="1">
    <source>
        <dbReference type="ARBA" id="ARBA00004906"/>
    </source>
</evidence>
<dbReference type="SUPFAM" id="SSF69572">
    <property type="entry name" value="Activating enzymes of the ubiquitin-like proteins"/>
    <property type="match status" value="2"/>
</dbReference>
<keyword evidence="3" id="KW-0436">Ligase</keyword>
<dbReference type="Pfam" id="PF00899">
    <property type="entry name" value="ThiF"/>
    <property type="match status" value="3"/>
</dbReference>
<evidence type="ECO:0000256" key="5">
    <source>
        <dbReference type="ARBA" id="ARBA00022786"/>
    </source>
</evidence>
<comment type="similarity">
    <text evidence="2">Belongs to the ubiquitin-activating E1 family.</text>
</comment>
<feature type="compositionally biased region" description="Basic residues" evidence="8">
    <location>
        <begin position="96"/>
        <end position="117"/>
    </location>
</feature>
<evidence type="ECO:0000256" key="8">
    <source>
        <dbReference type="SAM" id="MobiDB-lite"/>
    </source>
</evidence>
<evidence type="ECO:0000259" key="9">
    <source>
        <dbReference type="Pfam" id="PF00899"/>
    </source>
</evidence>
<dbReference type="InterPro" id="IPR042063">
    <property type="entry name" value="Ubi_acti_E1_SCCH"/>
</dbReference>
<feature type="region of interest" description="Disordered" evidence="8">
    <location>
        <begin position="84"/>
        <end position="156"/>
    </location>
</feature>
<feature type="compositionally biased region" description="Basic and acidic residues" evidence="8">
    <location>
        <begin position="528"/>
        <end position="537"/>
    </location>
</feature>
<accession>A0ABR1FMY9</accession>
<dbReference type="InterPro" id="IPR019572">
    <property type="entry name" value="UBA_E1_SCCH"/>
</dbReference>
<evidence type="ECO:0000259" key="10">
    <source>
        <dbReference type="Pfam" id="PF10585"/>
    </source>
</evidence>
<protein>
    <submittedName>
        <fullName evidence="11">Ubiquitin activating enzyme</fullName>
    </submittedName>
</protein>
<dbReference type="EMBL" id="JBBJCI010000356">
    <property type="protein sequence ID" value="KAK7233754.1"/>
    <property type="molecule type" value="Genomic_DNA"/>
</dbReference>
<feature type="domain" description="THIF-type NAD/FAD binding fold" evidence="9">
    <location>
        <begin position="263"/>
        <end position="299"/>
    </location>
</feature>
<evidence type="ECO:0000256" key="2">
    <source>
        <dbReference type="ARBA" id="ARBA00005673"/>
    </source>
</evidence>
<feature type="active site" description="Glycyl thioester intermediate" evidence="7">
    <location>
        <position position="420"/>
    </location>
</feature>
<evidence type="ECO:0000256" key="3">
    <source>
        <dbReference type="ARBA" id="ARBA00022598"/>
    </source>
</evidence>
<evidence type="ECO:0000256" key="7">
    <source>
        <dbReference type="PROSITE-ProRule" id="PRU10132"/>
    </source>
</evidence>